<dbReference type="SUPFAM" id="SSF49785">
    <property type="entry name" value="Galactose-binding domain-like"/>
    <property type="match status" value="1"/>
</dbReference>
<dbReference type="Proteomes" id="UP000503278">
    <property type="component" value="Chromosome"/>
</dbReference>
<evidence type="ECO:0000256" key="3">
    <source>
        <dbReference type="SAM" id="SignalP"/>
    </source>
</evidence>
<feature type="domain" description="Beta-agarase/YXIM esterase-like galactose-binding" evidence="5">
    <location>
        <begin position="33"/>
        <end position="121"/>
    </location>
</feature>
<organism evidence="6 7">
    <name type="scientific">Mucilaginibacter robiniae</name>
    <dbReference type="NCBI Taxonomy" id="2728022"/>
    <lineage>
        <taxon>Bacteria</taxon>
        <taxon>Pseudomonadati</taxon>
        <taxon>Bacteroidota</taxon>
        <taxon>Sphingobacteriia</taxon>
        <taxon>Sphingobacteriales</taxon>
        <taxon>Sphingobacteriaceae</taxon>
        <taxon>Mucilaginibacter</taxon>
    </lineage>
</organism>
<keyword evidence="3" id="KW-0732">Signal</keyword>
<dbReference type="Gene3D" id="2.60.120.430">
    <property type="entry name" value="Galactose-binding lectin"/>
    <property type="match status" value="1"/>
</dbReference>
<dbReference type="PANTHER" id="PTHR43695">
    <property type="entry name" value="PUTATIVE (AFU_ORTHOLOGUE AFUA_2G17250)-RELATED"/>
    <property type="match status" value="1"/>
</dbReference>
<dbReference type="InterPro" id="IPR037459">
    <property type="entry name" value="RhgT-like"/>
</dbReference>
<proteinExistence type="inferred from homology"/>
<reference evidence="6 7" key="1">
    <citation type="submission" date="2020-04" db="EMBL/GenBank/DDBJ databases">
        <title>Genome sequencing of novel species.</title>
        <authorList>
            <person name="Heo J."/>
            <person name="Kim S.-J."/>
            <person name="Kim J.-S."/>
            <person name="Hong S.-B."/>
            <person name="Kwon S.-W."/>
        </authorList>
    </citation>
    <scope>NUCLEOTIDE SEQUENCE [LARGE SCALE GENOMIC DNA]</scope>
    <source>
        <strain evidence="6 7">F39-2</strain>
    </source>
</reference>
<keyword evidence="7" id="KW-1185">Reference proteome</keyword>
<gene>
    <name evidence="6" type="ORF">HH214_04800</name>
</gene>
<dbReference type="PANTHER" id="PTHR43695:SF1">
    <property type="entry name" value="RHAMNOGALACTURONAN ACETYLESTERASE"/>
    <property type="match status" value="1"/>
</dbReference>
<evidence type="ECO:0000256" key="2">
    <source>
        <dbReference type="ARBA" id="ARBA00022801"/>
    </source>
</evidence>
<feature type="chain" id="PRO_5029473950" evidence="3">
    <location>
        <begin position="25"/>
        <end position="446"/>
    </location>
</feature>
<keyword evidence="2" id="KW-0378">Hydrolase</keyword>
<evidence type="ECO:0000256" key="1">
    <source>
        <dbReference type="ARBA" id="ARBA00008668"/>
    </source>
</evidence>
<feature type="domain" description="SGNH hydrolase-type esterase" evidence="4">
    <location>
        <begin position="202"/>
        <end position="353"/>
    </location>
</feature>
<dbReference type="InterPro" id="IPR049033">
    <property type="entry name" value="AGA-YXIM_GBD"/>
</dbReference>
<dbReference type="GO" id="GO:0016788">
    <property type="term" value="F:hydrolase activity, acting on ester bonds"/>
    <property type="evidence" value="ECO:0007669"/>
    <property type="project" value="UniProtKB-ARBA"/>
</dbReference>
<dbReference type="InterPro" id="IPR013830">
    <property type="entry name" value="SGNH_hydro"/>
</dbReference>
<name>A0A7L5DVX8_9SPHI</name>
<dbReference type="CDD" id="cd01821">
    <property type="entry name" value="Rhamnogalacturan_acetylesterase_like"/>
    <property type="match status" value="1"/>
</dbReference>
<dbReference type="Pfam" id="PF21254">
    <property type="entry name" value="AGA-YXIM_GBD"/>
    <property type="match status" value="1"/>
</dbReference>
<dbReference type="InterPro" id="IPR036514">
    <property type="entry name" value="SGNH_hydro_sf"/>
</dbReference>
<sequence length="446" mass="49245">MICFYKKFVAASLGLAFAVGTAIAQVQSEFPIKFNLSNQQAPKGYKQVTTTTAYNNTTGYGYDFDTKPTAVNRKGKAELTTDFVTSDKPFYFSVNVPEGNYRVTLTLGDINGTSLTTVKAESRRLMLEKVATQKEQIKKVSFIVNIRKPQISTGGRVSLKPREIGKLDWDDKLTLEFSDTKPCVDAIEIEKADNQTTIYLAGNSTVVDQDDEPWASWGQMITRFFKPGVAIADHAESGLSLGSFLGSHRLDKILSLIKPGDYLFIEFGHNDQKEKGPEDGAYGSYTQRFKLFINKVRERQGIPVIVTSTARRSFSPEGKTINTLGDYPAAARKVASEEKVALIDLNAMSTQFYDALGVEKSTKAFVYYPAYTFPGQDKPLADDTHFNGYGAYELAKCVLEGIKANHLGIEKYIINAPTFNPSQPDPVETFSLPLSPKSTAIKPDGN</sequence>
<evidence type="ECO:0000259" key="4">
    <source>
        <dbReference type="Pfam" id="PF13472"/>
    </source>
</evidence>
<dbReference type="AlphaFoldDB" id="A0A7L5DVX8"/>
<dbReference type="SUPFAM" id="SSF52266">
    <property type="entry name" value="SGNH hydrolase"/>
    <property type="match status" value="1"/>
</dbReference>
<comment type="similarity">
    <text evidence="1">Belongs to the 'GDSL' lipolytic enzyme family.</text>
</comment>
<dbReference type="KEGG" id="mrob:HH214_04800"/>
<dbReference type="Pfam" id="PF13472">
    <property type="entry name" value="Lipase_GDSL_2"/>
    <property type="match status" value="1"/>
</dbReference>
<evidence type="ECO:0000313" key="7">
    <source>
        <dbReference type="Proteomes" id="UP000503278"/>
    </source>
</evidence>
<evidence type="ECO:0000313" key="6">
    <source>
        <dbReference type="EMBL" id="QJD95242.1"/>
    </source>
</evidence>
<feature type="signal peptide" evidence="3">
    <location>
        <begin position="1"/>
        <end position="24"/>
    </location>
</feature>
<dbReference type="RefSeq" id="WP_169606259.1">
    <property type="nucleotide sequence ID" value="NZ_CP051682.1"/>
</dbReference>
<evidence type="ECO:0000259" key="5">
    <source>
        <dbReference type="Pfam" id="PF21254"/>
    </source>
</evidence>
<accession>A0A7L5DVX8</accession>
<dbReference type="EMBL" id="CP051682">
    <property type="protein sequence ID" value="QJD95242.1"/>
    <property type="molecule type" value="Genomic_DNA"/>
</dbReference>
<dbReference type="InterPro" id="IPR008979">
    <property type="entry name" value="Galactose-bd-like_sf"/>
</dbReference>
<dbReference type="Gene3D" id="3.40.50.1110">
    <property type="entry name" value="SGNH hydrolase"/>
    <property type="match status" value="1"/>
</dbReference>
<protein>
    <submittedName>
        <fullName evidence="6">Rhamnogalacturonan acetylesterase</fullName>
    </submittedName>
</protein>